<evidence type="ECO:0000256" key="2">
    <source>
        <dbReference type="ARBA" id="ARBA00007430"/>
    </source>
</evidence>
<dbReference type="KEGG" id="pbo:PACID_07880"/>
<evidence type="ECO:0000313" key="9">
    <source>
        <dbReference type="Proteomes" id="UP000000214"/>
    </source>
</evidence>
<dbReference type="CDD" id="cd13127">
    <property type="entry name" value="MATE_tuaB_like"/>
    <property type="match status" value="1"/>
</dbReference>
<protein>
    <submittedName>
        <fullName evidence="8">Membrane protein involved in the export of polysaccharides</fullName>
    </submittedName>
</protein>
<keyword evidence="5 7" id="KW-1133">Transmembrane helix</keyword>
<evidence type="ECO:0000313" key="8">
    <source>
        <dbReference type="EMBL" id="AFV88626.1"/>
    </source>
</evidence>
<dbReference type="PANTHER" id="PTHR30250">
    <property type="entry name" value="PST FAMILY PREDICTED COLANIC ACID TRANSPORTER"/>
    <property type="match status" value="1"/>
</dbReference>
<name>K7RQQ0_ACIA4</name>
<feature type="transmembrane region" description="Helical" evidence="7">
    <location>
        <begin position="83"/>
        <end position="104"/>
    </location>
</feature>
<dbReference type="RefSeq" id="WP_015069539.1">
    <property type="nucleotide sequence ID" value="NC_019395.1"/>
</dbReference>
<keyword evidence="4 7" id="KW-0812">Transmembrane</keyword>
<organism evidence="8 9">
    <name type="scientific">Acidipropionibacterium acidipropionici (strain ATCC 4875 / DSM 20272 / JCM 6432 / NBRC 12425 / NCIMB 8070 / 4)</name>
    <name type="common">Propionibacterium acidipropionici</name>
    <dbReference type="NCBI Taxonomy" id="1171373"/>
    <lineage>
        <taxon>Bacteria</taxon>
        <taxon>Bacillati</taxon>
        <taxon>Actinomycetota</taxon>
        <taxon>Actinomycetes</taxon>
        <taxon>Propionibacteriales</taxon>
        <taxon>Propionibacteriaceae</taxon>
        <taxon>Acidipropionibacterium</taxon>
    </lineage>
</organism>
<dbReference type="STRING" id="1171373.PACID_07880"/>
<dbReference type="InterPro" id="IPR050833">
    <property type="entry name" value="Poly_Biosynth_Transport"/>
</dbReference>
<evidence type="ECO:0000256" key="6">
    <source>
        <dbReference type="ARBA" id="ARBA00023136"/>
    </source>
</evidence>
<dbReference type="HOGENOM" id="CLU_026911_2_0_11"/>
<dbReference type="eggNOG" id="COG2244">
    <property type="taxonomic scope" value="Bacteria"/>
</dbReference>
<accession>K7RQQ0</accession>
<feature type="transmembrane region" description="Helical" evidence="7">
    <location>
        <begin position="12"/>
        <end position="37"/>
    </location>
</feature>
<evidence type="ECO:0000256" key="4">
    <source>
        <dbReference type="ARBA" id="ARBA00022692"/>
    </source>
</evidence>
<dbReference type="GeneID" id="88083618"/>
<gene>
    <name evidence="8" type="ordered locus">PACID_07880</name>
</gene>
<dbReference type="EMBL" id="CP003493">
    <property type="protein sequence ID" value="AFV88626.1"/>
    <property type="molecule type" value="Genomic_DNA"/>
</dbReference>
<comment type="similarity">
    <text evidence="2">Belongs to the polysaccharide synthase family.</text>
</comment>
<dbReference type="AlphaFoldDB" id="K7RQQ0"/>
<keyword evidence="6 7" id="KW-0472">Membrane</keyword>
<evidence type="ECO:0000256" key="1">
    <source>
        <dbReference type="ARBA" id="ARBA00004651"/>
    </source>
</evidence>
<feature type="transmembrane region" description="Helical" evidence="7">
    <location>
        <begin position="282"/>
        <end position="306"/>
    </location>
</feature>
<proteinExistence type="inferred from homology"/>
<dbReference type="Pfam" id="PF13440">
    <property type="entry name" value="Polysacc_synt_3"/>
    <property type="match status" value="1"/>
</dbReference>
<feature type="transmembrane region" description="Helical" evidence="7">
    <location>
        <begin position="413"/>
        <end position="434"/>
    </location>
</feature>
<dbReference type="GO" id="GO:0005886">
    <property type="term" value="C:plasma membrane"/>
    <property type="evidence" value="ECO:0007669"/>
    <property type="project" value="UniProtKB-SubCell"/>
</dbReference>
<feature type="transmembrane region" description="Helical" evidence="7">
    <location>
        <begin position="326"/>
        <end position="347"/>
    </location>
</feature>
<reference evidence="8 9" key="1">
    <citation type="journal article" date="2012" name="BMC Genomics">
        <title>The genome sequence of Propionibacterium acidipropionici provides insights into its biotechnological and industrial potential.</title>
        <authorList>
            <person name="Parizzi L.P."/>
            <person name="Grassi M.C."/>
            <person name="Llerena L.A."/>
            <person name="Carazzolle M.F."/>
            <person name="Queiroz V.L."/>
            <person name="Lunardi I."/>
            <person name="Zeidler A.F."/>
            <person name="Teixeira P.J."/>
            <person name="Mieczkowski P."/>
            <person name="Rincones J."/>
            <person name="Pereira G.A."/>
        </authorList>
    </citation>
    <scope>NUCLEOTIDE SEQUENCE [LARGE SCALE GENOMIC DNA]</scope>
    <source>
        <strain evidence="9">ATCC 4875 / DSM 20272 / JCM 6432 / NBRC 12425 / NCIMB 8070</strain>
    </source>
</reference>
<evidence type="ECO:0000256" key="3">
    <source>
        <dbReference type="ARBA" id="ARBA00022475"/>
    </source>
</evidence>
<feature type="transmembrane region" description="Helical" evidence="7">
    <location>
        <begin position="147"/>
        <end position="172"/>
    </location>
</feature>
<comment type="subcellular location">
    <subcellularLocation>
        <location evidence="1">Cell membrane</location>
        <topology evidence="1">Multi-pass membrane protein</topology>
    </subcellularLocation>
</comment>
<evidence type="ECO:0000256" key="7">
    <source>
        <dbReference type="SAM" id="Phobius"/>
    </source>
</evidence>
<feature type="transmembrane region" description="Helical" evidence="7">
    <location>
        <begin position="43"/>
        <end position="62"/>
    </location>
</feature>
<feature type="transmembrane region" description="Helical" evidence="7">
    <location>
        <begin position="440"/>
        <end position="462"/>
    </location>
</feature>
<feature type="transmembrane region" description="Helical" evidence="7">
    <location>
        <begin position="178"/>
        <end position="197"/>
    </location>
</feature>
<evidence type="ECO:0000256" key="5">
    <source>
        <dbReference type="ARBA" id="ARBA00022989"/>
    </source>
</evidence>
<sequence length="484" mass="52558">MSPSLGRSAARGAMFTLGAQGVKILLQLLSVVTLSRLLTPHDYGLMAVVLVIIGVGEIFRDFGLTSASVQASELSSGQRDNLFWINTGIGVVLAIVMFVLAWPVQAFMHSPELVPIVRVLSVTFVLNGLTTQYRAQLMRALRFRAMAVIDIVAVTVALGSAIVAALLGAGYWALVLQQIVSCLALLLGAVATGRWLPHRYSRQYEIRSFVRFGWNLVGANLLSYGGKQVDTLIVAGRFGTTPLGLYNRSYQLIMTTFSQIRSPLSNVAIPVMSRVQRDEERFNTYVVAGQIALGYGLGIPIALVAGLADPVVQIMLGSQWTQAAPYMRFFCGATLMSTLAFVGYWVYVSRGLGSQLFRYSLVELAIRVVCIVVGSFFGMLGVAAGVFVEPLLSWSLSIYWLSRITPIPVKALWLGGFRILGLTGVVTAVSWLTASSIHAGAWLTLLTGIGVGAVAVAAFLIVPVYRRDARELVSFIRLMLRRDR</sequence>
<dbReference type="PATRIC" id="fig|1171373.8.peg.798"/>
<keyword evidence="3" id="KW-1003">Cell membrane</keyword>
<feature type="transmembrane region" description="Helical" evidence="7">
    <location>
        <begin position="116"/>
        <end position="135"/>
    </location>
</feature>
<dbReference type="PANTHER" id="PTHR30250:SF10">
    <property type="entry name" value="LIPOPOLYSACCHARIDE BIOSYNTHESIS PROTEIN WZXC"/>
    <property type="match status" value="1"/>
</dbReference>
<dbReference type="Proteomes" id="UP000000214">
    <property type="component" value="Chromosome"/>
</dbReference>